<keyword evidence="3" id="KW-0479">Metal-binding</keyword>
<evidence type="ECO:0000256" key="1">
    <source>
        <dbReference type="ARBA" id="ARBA00009547"/>
    </source>
</evidence>
<dbReference type="GO" id="GO:0004519">
    <property type="term" value="F:endonuclease activity"/>
    <property type="evidence" value="ECO:0007669"/>
    <property type="project" value="UniProtKB-KW"/>
</dbReference>
<dbReference type="GO" id="GO:0006308">
    <property type="term" value="P:DNA catabolic process"/>
    <property type="evidence" value="ECO:0007669"/>
    <property type="project" value="InterPro"/>
</dbReference>
<keyword evidence="7" id="KW-0325">Glycoprotein</keyword>
<dbReference type="EMBL" id="CP099429">
    <property type="protein sequence ID" value="USW58932.1"/>
    <property type="molecule type" value="Genomic_DNA"/>
</dbReference>
<gene>
    <name evidence="8" type="ORF">Slin15195_G122510</name>
</gene>
<dbReference type="Gene3D" id="1.10.575.10">
    <property type="entry name" value="P1 Nuclease"/>
    <property type="match status" value="1"/>
</dbReference>
<evidence type="ECO:0000256" key="3">
    <source>
        <dbReference type="ARBA" id="ARBA00022723"/>
    </source>
</evidence>
<dbReference type="Pfam" id="PF02265">
    <property type="entry name" value="S1-P1_nuclease"/>
    <property type="match status" value="1"/>
</dbReference>
<sequence>MATVHSCTNIFHLGSELVSRSFSGLSGCAARNLQDRTQGLQSQQSVRYIDLISTFRCVVPGLAYPLTCKKASWISGLNVKDAKGTALKWATDANTFVCSKVMPKGAATLETGNLYPTYYNNVIDTIELQVAKAGYRLAKWLDAIATNQSVKKRSVVHDEIAQGMEDLSGAYLLPKGPMSQAQRRREAMGYSCKH</sequence>
<dbReference type="Proteomes" id="UP001056384">
    <property type="component" value="Chromosome 12"/>
</dbReference>
<organism evidence="8 9">
    <name type="scientific">Septoria linicola</name>
    <dbReference type="NCBI Taxonomy" id="215465"/>
    <lineage>
        <taxon>Eukaryota</taxon>
        <taxon>Fungi</taxon>
        <taxon>Dikarya</taxon>
        <taxon>Ascomycota</taxon>
        <taxon>Pezizomycotina</taxon>
        <taxon>Dothideomycetes</taxon>
        <taxon>Dothideomycetidae</taxon>
        <taxon>Mycosphaerellales</taxon>
        <taxon>Mycosphaerellaceae</taxon>
        <taxon>Septoria</taxon>
    </lineage>
</organism>
<evidence type="ECO:0000313" key="9">
    <source>
        <dbReference type="Proteomes" id="UP001056384"/>
    </source>
</evidence>
<dbReference type="SUPFAM" id="SSF48537">
    <property type="entry name" value="Phospholipase C/P1 nuclease"/>
    <property type="match status" value="1"/>
</dbReference>
<dbReference type="InterPro" id="IPR008947">
    <property type="entry name" value="PLipase_C/P1_nuclease_dom_sf"/>
</dbReference>
<keyword evidence="2" id="KW-0540">Nuclease</keyword>
<dbReference type="GO" id="GO:0016788">
    <property type="term" value="F:hydrolase activity, acting on ester bonds"/>
    <property type="evidence" value="ECO:0007669"/>
    <property type="project" value="InterPro"/>
</dbReference>
<keyword evidence="4" id="KW-0255">Endonuclease</keyword>
<reference evidence="8" key="1">
    <citation type="submission" date="2022-06" db="EMBL/GenBank/DDBJ databases">
        <title>Complete genome sequences of two strains of the flax pathogen Septoria linicola.</title>
        <authorList>
            <person name="Lapalu N."/>
            <person name="Simon A."/>
            <person name="Demenou B."/>
            <person name="Paumier D."/>
            <person name="Guillot M.-P."/>
            <person name="Gout L."/>
            <person name="Valade R."/>
        </authorList>
    </citation>
    <scope>NUCLEOTIDE SEQUENCE</scope>
    <source>
        <strain evidence="8">SE15195</strain>
    </source>
</reference>
<name>A0A9Q9B7W4_9PEZI</name>
<proteinExistence type="inferred from homology"/>
<evidence type="ECO:0000256" key="4">
    <source>
        <dbReference type="ARBA" id="ARBA00022759"/>
    </source>
</evidence>
<dbReference type="AlphaFoldDB" id="A0A9Q9B7W4"/>
<evidence type="ECO:0000256" key="5">
    <source>
        <dbReference type="ARBA" id="ARBA00022801"/>
    </source>
</evidence>
<keyword evidence="6" id="KW-1015">Disulfide bond</keyword>
<comment type="similarity">
    <text evidence="1">Belongs to the nuclease type I family.</text>
</comment>
<dbReference type="GO" id="GO:0003676">
    <property type="term" value="F:nucleic acid binding"/>
    <property type="evidence" value="ECO:0007669"/>
    <property type="project" value="InterPro"/>
</dbReference>
<accession>A0A9Q9B7W4</accession>
<dbReference type="InterPro" id="IPR003154">
    <property type="entry name" value="S1/P1nuclease"/>
</dbReference>
<evidence type="ECO:0000256" key="6">
    <source>
        <dbReference type="ARBA" id="ARBA00023157"/>
    </source>
</evidence>
<evidence type="ECO:0000256" key="7">
    <source>
        <dbReference type="ARBA" id="ARBA00023180"/>
    </source>
</evidence>
<evidence type="ECO:0000256" key="2">
    <source>
        <dbReference type="ARBA" id="ARBA00022722"/>
    </source>
</evidence>
<dbReference type="GO" id="GO:0046872">
    <property type="term" value="F:metal ion binding"/>
    <property type="evidence" value="ECO:0007669"/>
    <property type="project" value="UniProtKB-KW"/>
</dbReference>
<evidence type="ECO:0000313" key="8">
    <source>
        <dbReference type="EMBL" id="USW58932.1"/>
    </source>
</evidence>
<protein>
    <submittedName>
        <fullName evidence="8">S1/P1 nuclease, phospholipase C/P1 nuclease domain superfamily</fullName>
    </submittedName>
</protein>
<keyword evidence="9" id="KW-1185">Reference proteome</keyword>
<keyword evidence="5" id="KW-0378">Hydrolase</keyword>